<organism evidence="5 6">
    <name type="scientific">Cereibacter sphaeroides</name>
    <name type="common">Rhodobacter sphaeroides</name>
    <dbReference type="NCBI Taxonomy" id="1063"/>
    <lineage>
        <taxon>Bacteria</taxon>
        <taxon>Pseudomonadati</taxon>
        <taxon>Pseudomonadota</taxon>
        <taxon>Alphaproteobacteria</taxon>
        <taxon>Rhodobacterales</taxon>
        <taxon>Paracoccaceae</taxon>
        <taxon>Cereibacter</taxon>
    </lineage>
</organism>
<keyword evidence="3" id="KW-0326">Glycosidase</keyword>
<keyword evidence="2 5" id="KW-0378">Hydrolase</keyword>
<dbReference type="GO" id="GO:0016052">
    <property type="term" value="P:carbohydrate catabolic process"/>
    <property type="evidence" value="ECO:0007669"/>
    <property type="project" value="TreeGrafter"/>
</dbReference>
<evidence type="ECO:0000256" key="1">
    <source>
        <dbReference type="ARBA" id="ARBA00010646"/>
    </source>
</evidence>
<feature type="signal peptide" evidence="4">
    <location>
        <begin position="1"/>
        <end position="18"/>
    </location>
</feature>
<dbReference type="EMBL" id="QFQS01000001">
    <property type="protein sequence ID" value="PZR01110.1"/>
    <property type="molecule type" value="Genomic_DNA"/>
</dbReference>
<dbReference type="Pfam" id="PF01183">
    <property type="entry name" value="Glyco_hydro_25"/>
    <property type="match status" value="1"/>
</dbReference>
<dbReference type="GO" id="GO:0009253">
    <property type="term" value="P:peptidoglycan catabolic process"/>
    <property type="evidence" value="ECO:0007669"/>
    <property type="project" value="InterPro"/>
</dbReference>
<dbReference type="SMART" id="SM00641">
    <property type="entry name" value="Glyco_25"/>
    <property type="match status" value="1"/>
</dbReference>
<keyword evidence="4" id="KW-0732">Signal</keyword>
<evidence type="ECO:0000313" key="6">
    <source>
        <dbReference type="Proteomes" id="UP000248975"/>
    </source>
</evidence>
<evidence type="ECO:0000256" key="2">
    <source>
        <dbReference type="ARBA" id="ARBA00022801"/>
    </source>
</evidence>
<evidence type="ECO:0000256" key="4">
    <source>
        <dbReference type="SAM" id="SignalP"/>
    </source>
</evidence>
<sequence>MGHLVRFLGCILLLSVLAACGGGGGGGQRTVAGIPTGFSDASPHPWSGRTPRDYPVHGVDVSKFQGRIDWQRAANAGVSFAFIKATEGGDRFDPMYDENAANARRRGIPVGAYHFYYFCRSAEEQARWFIKNVPRLPGALPPVLDMEWNAYSPTCKLRPSPEVVRSEAQIFLRILTDHYGQRPIIYTAIDFWERNQMSRLTGYEYWLRSVAGHPSEVYGDAQRWTFWQYTGTGLIPGFNGQVDINAFRGSAADWSDWVASRSR</sequence>
<gene>
    <name evidence="5" type="ORF">DI533_09395</name>
</gene>
<comment type="caution">
    <text evidence="5">The sequence shown here is derived from an EMBL/GenBank/DDBJ whole genome shotgun (WGS) entry which is preliminary data.</text>
</comment>
<dbReference type="PROSITE" id="PS51904">
    <property type="entry name" value="GLYCOSYL_HYDROL_F25_2"/>
    <property type="match status" value="1"/>
</dbReference>
<reference evidence="5 6" key="1">
    <citation type="submission" date="2017-08" db="EMBL/GenBank/DDBJ databases">
        <title>Infants hospitalized years apart are colonized by the same room-sourced microbial strains.</title>
        <authorList>
            <person name="Brooks B."/>
            <person name="Olm M.R."/>
            <person name="Firek B.A."/>
            <person name="Baker R."/>
            <person name="Thomas B.C."/>
            <person name="Morowitz M.J."/>
            <person name="Banfield J.F."/>
        </authorList>
    </citation>
    <scope>NUCLEOTIDE SEQUENCE [LARGE SCALE GENOMIC DNA]</scope>
    <source>
        <strain evidence="5">S2_003_000_R2_11</strain>
    </source>
</reference>
<dbReference type="Proteomes" id="UP000248975">
    <property type="component" value="Unassembled WGS sequence"/>
</dbReference>
<dbReference type="PROSITE" id="PS51257">
    <property type="entry name" value="PROKAR_LIPOPROTEIN"/>
    <property type="match status" value="1"/>
</dbReference>
<protein>
    <submittedName>
        <fullName evidence="5">Glycoside hydrolase</fullName>
    </submittedName>
</protein>
<dbReference type="PANTHER" id="PTHR34135:SF2">
    <property type="entry name" value="LYSOZYME"/>
    <property type="match status" value="1"/>
</dbReference>
<dbReference type="SUPFAM" id="SSF51445">
    <property type="entry name" value="(Trans)glycosidases"/>
    <property type="match status" value="1"/>
</dbReference>
<dbReference type="GO" id="GO:0016998">
    <property type="term" value="P:cell wall macromolecule catabolic process"/>
    <property type="evidence" value="ECO:0007669"/>
    <property type="project" value="InterPro"/>
</dbReference>
<name>A0A2W5SFN9_CERSP</name>
<dbReference type="InterPro" id="IPR002053">
    <property type="entry name" value="Glyco_hydro_25"/>
</dbReference>
<dbReference type="CDD" id="cd06413">
    <property type="entry name" value="GH25_muramidase_1"/>
    <property type="match status" value="1"/>
</dbReference>
<feature type="chain" id="PRO_5016051525" evidence="4">
    <location>
        <begin position="19"/>
        <end position="263"/>
    </location>
</feature>
<dbReference type="PANTHER" id="PTHR34135">
    <property type="entry name" value="LYSOZYME"/>
    <property type="match status" value="1"/>
</dbReference>
<evidence type="ECO:0000256" key="3">
    <source>
        <dbReference type="ARBA" id="ARBA00023295"/>
    </source>
</evidence>
<accession>A0A2W5SFN9</accession>
<dbReference type="AlphaFoldDB" id="A0A2W5SFN9"/>
<dbReference type="GO" id="GO:0003796">
    <property type="term" value="F:lysozyme activity"/>
    <property type="evidence" value="ECO:0007669"/>
    <property type="project" value="InterPro"/>
</dbReference>
<comment type="similarity">
    <text evidence="1">Belongs to the glycosyl hydrolase 25 family.</text>
</comment>
<dbReference type="InterPro" id="IPR018077">
    <property type="entry name" value="Glyco_hydro_fam25_subgr"/>
</dbReference>
<evidence type="ECO:0000313" key="5">
    <source>
        <dbReference type="EMBL" id="PZR01110.1"/>
    </source>
</evidence>
<proteinExistence type="inferred from homology"/>
<dbReference type="InterPro" id="IPR017853">
    <property type="entry name" value="GH"/>
</dbReference>
<dbReference type="Gene3D" id="3.20.20.80">
    <property type="entry name" value="Glycosidases"/>
    <property type="match status" value="1"/>
</dbReference>